<evidence type="ECO:0008006" key="6">
    <source>
        <dbReference type="Google" id="ProtNLM"/>
    </source>
</evidence>
<sequence>MDKSVIRSTRLPQFQEEVRGTTSDGGPNVQVDFDNLQMDPGERKKISEYDPTIQDEVRKKYIQIGPIQPKKHDFPYKTIGGKPRSFNATWFDNHENGLEYSKKKDALLDKNLKYEKNSIRNVFSEFSEQDKKDYKIRLEASVICAKYLLSMGLPFRGHNESEESTNRGNYIELLKVASVFSTDIRKVILRNPGNLQLTSPGIQKDINNAASLEALKAIFEELRDDLFTILVDESGDFSYKEQMAIVLRFVNKKGIVVERFVGIVHVTDTSALSLKSAIDELFDEYKLSLSSIRGQGYDGASNMRGEYSGLKTLIQKDNSSAYYIHCFAHQLGLNQELWIKRPCDTRWGSHYRSLLNLRESFLDVIDVLEFIYNDISNSSHKKNARGLMAYLRSFDFVFILHLMVDVLESRMSYHRLYKRRNKRYRFDEVNTELIRCLSCLRPKDGFCAFDSSMLEKMASFYPYDFDAVQVRHLTSELKNYILDVRWLKGLEDLARAMVETRKNIIYPHVYLLSKLSLILPVATATVERAFSAMKYIKKKLRNRMCDRYLNDCLVTYIERDIFESISIESIMYRFQNTKSRKGHYV</sequence>
<dbReference type="InterPro" id="IPR012337">
    <property type="entry name" value="RNaseH-like_sf"/>
</dbReference>
<dbReference type="Pfam" id="PF14291">
    <property type="entry name" value="DUF4371"/>
    <property type="match status" value="1"/>
</dbReference>
<dbReference type="SUPFAM" id="SSF53098">
    <property type="entry name" value="Ribonuclease H-like"/>
    <property type="match status" value="1"/>
</dbReference>
<evidence type="ECO:0000313" key="4">
    <source>
        <dbReference type="EMBL" id="KAK9689019.1"/>
    </source>
</evidence>
<feature type="domain" description="DUF4371" evidence="3">
    <location>
        <begin position="112"/>
        <end position="309"/>
    </location>
</feature>
<dbReference type="InterPro" id="IPR055298">
    <property type="entry name" value="AtLOH3-like"/>
</dbReference>
<dbReference type="PANTHER" id="PTHR11697:SF230">
    <property type="entry name" value="ZINC FINGER, MYM DOMAIN CONTAINING 1"/>
    <property type="match status" value="1"/>
</dbReference>
<evidence type="ECO:0000256" key="1">
    <source>
        <dbReference type="SAM" id="MobiDB-lite"/>
    </source>
</evidence>
<name>A0AAW1IG57_SAPOF</name>
<gene>
    <name evidence="4" type="ORF">RND81_09G028800</name>
</gene>
<dbReference type="EMBL" id="JBDFQZ010000009">
    <property type="protein sequence ID" value="KAK9689019.1"/>
    <property type="molecule type" value="Genomic_DNA"/>
</dbReference>
<dbReference type="InterPro" id="IPR008906">
    <property type="entry name" value="HATC_C_dom"/>
</dbReference>
<evidence type="ECO:0000259" key="3">
    <source>
        <dbReference type="Pfam" id="PF14291"/>
    </source>
</evidence>
<keyword evidence="5" id="KW-1185">Reference proteome</keyword>
<reference evidence="4" key="1">
    <citation type="submission" date="2024-03" db="EMBL/GenBank/DDBJ databases">
        <title>WGS assembly of Saponaria officinalis var. Norfolk2.</title>
        <authorList>
            <person name="Jenkins J."/>
            <person name="Shu S."/>
            <person name="Grimwood J."/>
            <person name="Barry K."/>
            <person name="Goodstein D."/>
            <person name="Schmutz J."/>
            <person name="Leebens-Mack J."/>
            <person name="Osbourn A."/>
        </authorList>
    </citation>
    <scope>NUCLEOTIDE SEQUENCE [LARGE SCALE GENOMIC DNA]</scope>
    <source>
        <strain evidence="4">JIC</strain>
    </source>
</reference>
<dbReference type="GO" id="GO:0046983">
    <property type="term" value="F:protein dimerization activity"/>
    <property type="evidence" value="ECO:0007669"/>
    <property type="project" value="InterPro"/>
</dbReference>
<organism evidence="4 5">
    <name type="scientific">Saponaria officinalis</name>
    <name type="common">Common soapwort</name>
    <name type="synonym">Lychnis saponaria</name>
    <dbReference type="NCBI Taxonomy" id="3572"/>
    <lineage>
        <taxon>Eukaryota</taxon>
        <taxon>Viridiplantae</taxon>
        <taxon>Streptophyta</taxon>
        <taxon>Embryophyta</taxon>
        <taxon>Tracheophyta</taxon>
        <taxon>Spermatophyta</taxon>
        <taxon>Magnoliopsida</taxon>
        <taxon>eudicotyledons</taxon>
        <taxon>Gunneridae</taxon>
        <taxon>Pentapetalae</taxon>
        <taxon>Caryophyllales</taxon>
        <taxon>Caryophyllaceae</taxon>
        <taxon>Caryophylleae</taxon>
        <taxon>Saponaria</taxon>
    </lineage>
</organism>
<feature type="region of interest" description="Disordered" evidence="1">
    <location>
        <begin position="1"/>
        <end position="32"/>
    </location>
</feature>
<accession>A0AAW1IG57</accession>
<protein>
    <recommendedName>
        <fullName evidence="6">Zinc finger MYM-type protein 1-like</fullName>
    </recommendedName>
</protein>
<proteinExistence type="predicted"/>
<dbReference type="Pfam" id="PF05699">
    <property type="entry name" value="Dimer_Tnp_hAT"/>
    <property type="match status" value="1"/>
</dbReference>
<evidence type="ECO:0000259" key="2">
    <source>
        <dbReference type="Pfam" id="PF05699"/>
    </source>
</evidence>
<comment type="caution">
    <text evidence="4">The sequence shown here is derived from an EMBL/GenBank/DDBJ whole genome shotgun (WGS) entry which is preliminary data.</text>
</comment>
<evidence type="ECO:0000313" key="5">
    <source>
        <dbReference type="Proteomes" id="UP001443914"/>
    </source>
</evidence>
<dbReference type="AlphaFoldDB" id="A0AAW1IG57"/>
<dbReference type="Proteomes" id="UP001443914">
    <property type="component" value="Unassembled WGS sequence"/>
</dbReference>
<dbReference type="PANTHER" id="PTHR11697">
    <property type="entry name" value="GENERAL TRANSCRIPTION FACTOR 2-RELATED ZINC FINGER PROTEIN"/>
    <property type="match status" value="1"/>
</dbReference>
<feature type="compositionally biased region" description="Polar residues" evidence="1">
    <location>
        <begin position="1"/>
        <end position="12"/>
    </location>
</feature>
<feature type="domain" description="HAT C-terminal dimerisation" evidence="2">
    <location>
        <begin position="504"/>
        <end position="560"/>
    </location>
</feature>
<dbReference type="InterPro" id="IPR025398">
    <property type="entry name" value="DUF4371"/>
</dbReference>